<comment type="caution">
    <text evidence="6">The sequence shown here is derived from an EMBL/GenBank/DDBJ whole genome shotgun (WGS) entry which is preliminary data.</text>
</comment>
<dbReference type="Pfam" id="PF01934">
    <property type="entry name" value="HepT-like"/>
    <property type="match status" value="1"/>
</dbReference>
<dbReference type="AlphaFoldDB" id="A0A919P858"/>
<keyword evidence="4" id="KW-0547">Nucleotide-binding</keyword>
<dbReference type="InterPro" id="IPR051813">
    <property type="entry name" value="HepT_RNase_toxin"/>
</dbReference>
<gene>
    <name evidence="6" type="ORF">Cpa01nite_15010</name>
</gene>
<protein>
    <recommendedName>
        <fullName evidence="8">DUF86 domain-containing protein</fullName>
    </recommendedName>
</protein>
<evidence type="ECO:0008006" key="8">
    <source>
        <dbReference type="Google" id="ProtNLM"/>
    </source>
</evidence>
<keyword evidence="7" id="KW-1185">Reference proteome</keyword>
<proteinExistence type="predicted"/>
<dbReference type="GO" id="GO:0000166">
    <property type="term" value="F:nucleotide binding"/>
    <property type="evidence" value="ECO:0007669"/>
    <property type="project" value="UniProtKB-KW"/>
</dbReference>
<keyword evidence="5" id="KW-0378">Hydrolase</keyword>
<accession>A0A919P858</accession>
<dbReference type="GO" id="GO:0110001">
    <property type="term" value="C:toxin-antitoxin complex"/>
    <property type="evidence" value="ECO:0007669"/>
    <property type="project" value="InterPro"/>
</dbReference>
<dbReference type="GO" id="GO:0004540">
    <property type="term" value="F:RNA nuclease activity"/>
    <property type="evidence" value="ECO:0007669"/>
    <property type="project" value="InterPro"/>
</dbReference>
<sequence length="113" mass="12974">MQRDRLFVTGMVDACVRIVHLTDGRDVTELERTPTEREALLWNFTVPGEAANQVSDDLRAAHPDVPWRHATSLRNRIVHGYWAIELDVLVSTARQVVPDMLERLRRAFAALDR</sequence>
<dbReference type="PANTHER" id="PTHR34139:SF1">
    <property type="entry name" value="RNASE MJ1380-RELATED"/>
    <property type="match status" value="1"/>
</dbReference>
<keyword evidence="1" id="KW-0597">Phosphoprotein</keyword>
<keyword evidence="3" id="KW-0540">Nuclease</keyword>
<evidence type="ECO:0000313" key="7">
    <source>
        <dbReference type="Proteomes" id="UP000642125"/>
    </source>
</evidence>
<evidence type="ECO:0000256" key="2">
    <source>
        <dbReference type="ARBA" id="ARBA00022649"/>
    </source>
</evidence>
<keyword evidence="2" id="KW-1277">Toxin-antitoxin system</keyword>
<organism evidence="6 7">
    <name type="scientific">Cellulomonas pakistanensis</name>
    <dbReference type="NCBI Taxonomy" id="992287"/>
    <lineage>
        <taxon>Bacteria</taxon>
        <taxon>Bacillati</taxon>
        <taxon>Actinomycetota</taxon>
        <taxon>Actinomycetes</taxon>
        <taxon>Micrococcales</taxon>
        <taxon>Cellulomonadaceae</taxon>
        <taxon>Cellulomonas</taxon>
    </lineage>
</organism>
<reference evidence="6" key="1">
    <citation type="submission" date="2021-01" db="EMBL/GenBank/DDBJ databases">
        <title>Whole genome shotgun sequence of Cellulomonas pakistanensis NBRC 110800.</title>
        <authorList>
            <person name="Komaki H."/>
            <person name="Tamura T."/>
        </authorList>
    </citation>
    <scope>NUCLEOTIDE SEQUENCE</scope>
    <source>
        <strain evidence="6">NBRC 110800</strain>
    </source>
</reference>
<evidence type="ECO:0000256" key="1">
    <source>
        <dbReference type="ARBA" id="ARBA00022553"/>
    </source>
</evidence>
<name>A0A919P858_9CELL</name>
<dbReference type="RefSeq" id="WP_203668147.1">
    <property type="nucleotide sequence ID" value="NZ_BONO01000009.1"/>
</dbReference>
<dbReference type="GO" id="GO:0016787">
    <property type="term" value="F:hydrolase activity"/>
    <property type="evidence" value="ECO:0007669"/>
    <property type="project" value="UniProtKB-KW"/>
</dbReference>
<evidence type="ECO:0000256" key="4">
    <source>
        <dbReference type="ARBA" id="ARBA00022741"/>
    </source>
</evidence>
<evidence type="ECO:0000313" key="6">
    <source>
        <dbReference type="EMBL" id="GIG36120.1"/>
    </source>
</evidence>
<dbReference type="EMBL" id="BONO01000009">
    <property type="protein sequence ID" value="GIG36120.1"/>
    <property type="molecule type" value="Genomic_DNA"/>
</dbReference>
<evidence type="ECO:0000256" key="3">
    <source>
        <dbReference type="ARBA" id="ARBA00022722"/>
    </source>
</evidence>
<dbReference type="Proteomes" id="UP000642125">
    <property type="component" value="Unassembled WGS sequence"/>
</dbReference>
<evidence type="ECO:0000256" key="5">
    <source>
        <dbReference type="ARBA" id="ARBA00022801"/>
    </source>
</evidence>
<dbReference type="InterPro" id="IPR008201">
    <property type="entry name" value="HepT-like"/>
</dbReference>
<dbReference type="PANTHER" id="PTHR34139">
    <property type="entry name" value="UPF0331 PROTEIN MJ0127"/>
    <property type="match status" value="1"/>
</dbReference>